<evidence type="ECO:0000313" key="3">
    <source>
        <dbReference type="Proteomes" id="UP000799536"/>
    </source>
</evidence>
<comment type="caution">
    <text evidence="2">The sequence shown here is derived from an EMBL/GenBank/DDBJ whole genome shotgun (WGS) entry which is preliminary data.</text>
</comment>
<keyword evidence="3" id="KW-1185">Reference proteome</keyword>
<accession>A0A9P4MWT6</accession>
<dbReference type="Proteomes" id="UP000799536">
    <property type="component" value="Unassembled WGS sequence"/>
</dbReference>
<proteinExistence type="predicted"/>
<reference evidence="2" key="1">
    <citation type="journal article" date="2020" name="Stud. Mycol.">
        <title>101 Dothideomycetes genomes: a test case for predicting lifestyles and emergence of pathogens.</title>
        <authorList>
            <person name="Haridas S."/>
            <person name="Albert R."/>
            <person name="Binder M."/>
            <person name="Bloem J."/>
            <person name="Labutti K."/>
            <person name="Salamov A."/>
            <person name="Andreopoulos B."/>
            <person name="Baker S."/>
            <person name="Barry K."/>
            <person name="Bills G."/>
            <person name="Bluhm B."/>
            <person name="Cannon C."/>
            <person name="Castanera R."/>
            <person name="Culley D."/>
            <person name="Daum C."/>
            <person name="Ezra D."/>
            <person name="Gonzalez J."/>
            <person name="Henrissat B."/>
            <person name="Kuo A."/>
            <person name="Liang C."/>
            <person name="Lipzen A."/>
            <person name="Lutzoni F."/>
            <person name="Magnuson J."/>
            <person name="Mondo S."/>
            <person name="Nolan M."/>
            <person name="Ohm R."/>
            <person name="Pangilinan J."/>
            <person name="Park H.-J."/>
            <person name="Ramirez L."/>
            <person name="Alfaro M."/>
            <person name="Sun H."/>
            <person name="Tritt A."/>
            <person name="Yoshinaga Y."/>
            <person name="Zwiers L.-H."/>
            <person name="Turgeon B."/>
            <person name="Goodwin S."/>
            <person name="Spatafora J."/>
            <person name="Crous P."/>
            <person name="Grigoriev I."/>
        </authorList>
    </citation>
    <scope>NUCLEOTIDE SEQUENCE</scope>
    <source>
        <strain evidence="2">ATCC 74209</strain>
    </source>
</reference>
<keyword evidence="1" id="KW-1133">Transmembrane helix</keyword>
<sequence length="101" mass="11991">MEWVRLLSKEVLLFYSIFFFSFVSFTVLTLFPLHESSILSRLLIFIYPLRHLVHHISSALLVCHRWISRWVDGGRHAVSPTKNLIMLFRFIFLLLLTCNLL</sequence>
<evidence type="ECO:0000313" key="2">
    <source>
        <dbReference type="EMBL" id="KAF2205462.1"/>
    </source>
</evidence>
<feature type="transmembrane region" description="Helical" evidence="1">
    <location>
        <begin position="12"/>
        <end position="31"/>
    </location>
</feature>
<dbReference type="EMBL" id="ML993855">
    <property type="protein sequence ID" value="KAF2205462.1"/>
    <property type="molecule type" value="Genomic_DNA"/>
</dbReference>
<protein>
    <submittedName>
        <fullName evidence="2">Uncharacterized protein</fullName>
    </submittedName>
</protein>
<name>A0A9P4MWT6_9PLEO</name>
<keyword evidence="1" id="KW-0812">Transmembrane</keyword>
<evidence type="ECO:0000256" key="1">
    <source>
        <dbReference type="SAM" id="Phobius"/>
    </source>
</evidence>
<dbReference type="AlphaFoldDB" id="A0A9P4MWT6"/>
<keyword evidence="1" id="KW-0472">Membrane</keyword>
<gene>
    <name evidence="2" type="ORF">GQ43DRAFT_4141</name>
</gene>
<organism evidence="2 3">
    <name type="scientific">Delitschia confertaspora ATCC 74209</name>
    <dbReference type="NCBI Taxonomy" id="1513339"/>
    <lineage>
        <taxon>Eukaryota</taxon>
        <taxon>Fungi</taxon>
        <taxon>Dikarya</taxon>
        <taxon>Ascomycota</taxon>
        <taxon>Pezizomycotina</taxon>
        <taxon>Dothideomycetes</taxon>
        <taxon>Pleosporomycetidae</taxon>
        <taxon>Pleosporales</taxon>
        <taxon>Delitschiaceae</taxon>
        <taxon>Delitschia</taxon>
    </lineage>
</organism>